<evidence type="ECO:0000313" key="2">
    <source>
        <dbReference type="Proteomes" id="UP000324974"/>
    </source>
</evidence>
<sequence length="256" mass="29241">MEKSHAVEVPLAADDVASPVVRYGHPLTAIFFPIKLVALDVDPGWGRVMFEGFDSLRCCRGEHAPYPADDYGAWVYEVVESRWLRERHEYEWGHYQTPLLEEYHHYLFTFHDEFVEAIAKGIWVEPTGLSASDEVAPDHPLMPLPVTLPADPFVLHRLTCEVRTNPLPLPELVERSKLCSQKLFQFYLTLEGTRSASYSAELRTVRGRSTTRMRCGWPYPDGVTIDGIATAEDMMPAWEKYVRGVAQRRMELGKSD</sequence>
<dbReference type="Proteomes" id="UP000324974">
    <property type="component" value="Chromosome"/>
</dbReference>
<keyword evidence="2" id="KW-1185">Reference proteome</keyword>
<accession>A0A5C1AGA9</accession>
<proteinExistence type="predicted"/>
<gene>
    <name evidence="1" type="ORF">PX52LOC_04871</name>
</gene>
<evidence type="ECO:0000313" key="1">
    <source>
        <dbReference type="EMBL" id="QEL17860.1"/>
    </source>
</evidence>
<reference evidence="2" key="1">
    <citation type="submission" date="2019-08" db="EMBL/GenBank/DDBJ databases">
        <title>Limnoglobus roseus gen. nov., sp. nov., a novel freshwater planctomycete with a giant genome from the family Gemmataceae.</title>
        <authorList>
            <person name="Kulichevskaya I.S."/>
            <person name="Naumoff D.G."/>
            <person name="Miroshnikov K."/>
            <person name="Ivanova A."/>
            <person name="Philippov D.A."/>
            <person name="Hakobyan A."/>
            <person name="Rijpstra I.C."/>
            <person name="Sinninghe Damste J.S."/>
            <person name="Liesack W."/>
            <person name="Dedysh S.N."/>
        </authorList>
    </citation>
    <scope>NUCLEOTIDE SEQUENCE [LARGE SCALE GENOMIC DNA]</scope>
    <source>
        <strain evidence="2">PX52</strain>
    </source>
</reference>
<dbReference type="RefSeq" id="WP_149112415.1">
    <property type="nucleotide sequence ID" value="NZ_CP042425.1"/>
</dbReference>
<organism evidence="1 2">
    <name type="scientific">Limnoglobus roseus</name>
    <dbReference type="NCBI Taxonomy" id="2598579"/>
    <lineage>
        <taxon>Bacteria</taxon>
        <taxon>Pseudomonadati</taxon>
        <taxon>Planctomycetota</taxon>
        <taxon>Planctomycetia</taxon>
        <taxon>Gemmatales</taxon>
        <taxon>Gemmataceae</taxon>
        <taxon>Limnoglobus</taxon>
    </lineage>
</organism>
<protein>
    <submittedName>
        <fullName evidence="1">Uncharacterized protein</fullName>
    </submittedName>
</protein>
<dbReference type="EMBL" id="CP042425">
    <property type="protein sequence ID" value="QEL17860.1"/>
    <property type="molecule type" value="Genomic_DNA"/>
</dbReference>
<dbReference type="OrthoDB" id="3035239at2"/>
<dbReference type="KEGG" id="lrs:PX52LOC_04871"/>
<name>A0A5C1AGA9_9BACT</name>
<dbReference type="AlphaFoldDB" id="A0A5C1AGA9"/>